<dbReference type="SUPFAM" id="SSF53448">
    <property type="entry name" value="Nucleotide-diphospho-sugar transferases"/>
    <property type="match status" value="1"/>
</dbReference>
<accession>A0A6J7GTA1</accession>
<dbReference type="PANTHER" id="PTHR43398">
    <property type="entry name" value="DOLICHOL-PHOSPHATE MANNOSYLTRANSFERASE SUBUNIT 1"/>
    <property type="match status" value="1"/>
</dbReference>
<feature type="domain" description="Glycosyltransferase 2-like" evidence="4">
    <location>
        <begin position="6"/>
        <end position="161"/>
    </location>
</feature>
<dbReference type="EMBL" id="CAFBMS010000001">
    <property type="protein sequence ID" value="CAB4907513.1"/>
    <property type="molecule type" value="Genomic_DNA"/>
</dbReference>
<dbReference type="Gene3D" id="3.90.550.10">
    <property type="entry name" value="Spore Coat Polysaccharide Biosynthesis Protein SpsA, Chain A"/>
    <property type="match status" value="1"/>
</dbReference>
<protein>
    <submittedName>
        <fullName evidence="5">Unannotated protein</fullName>
    </submittedName>
</protein>
<dbReference type="PANTHER" id="PTHR43398:SF1">
    <property type="entry name" value="DOLICHOL-PHOSPHATE MANNOSYLTRANSFERASE SUBUNIT 1"/>
    <property type="match status" value="1"/>
</dbReference>
<keyword evidence="3" id="KW-0808">Transferase</keyword>
<sequence>MHKNVVLIPTYNEAESIGDLLAQLRNCAIDVLVIDDDSPDGTARVVTNLGLDYVKVINNGKKKGIGPAYVTAMGIAIAAGYEKIATMDADGSHLVSDLENLFVNSQDFDVVMGTRWMPAGLVSNWDPKRIYLSKFGTWYARICLALPYRDLTGGLRVYDAKKLEMLNLLRIRSNGYCFQIEMIKALHSLEVSIKEVPIHFIERREGVSKMSQNIVAEAFLRVTLWGFKRMLRFNADNAHYVK</sequence>
<dbReference type="GO" id="GO:0016020">
    <property type="term" value="C:membrane"/>
    <property type="evidence" value="ECO:0007669"/>
    <property type="project" value="GOC"/>
</dbReference>
<name>A0A6J7GTA1_9ZZZZ</name>
<dbReference type="InterPro" id="IPR039528">
    <property type="entry name" value="DPM1-like"/>
</dbReference>
<comment type="similarity">
    <text evidence="1">Belongs to the glycosyltransferase 2 family.</text>
</comment>
<dbReference type="InterPro" id="IPR029044">
    <property type="entry name" value="Nucleotide-diphossugar_trans"/>
</dbReference>
<keyword evidence="2" id="KW-0328">Glycosyltransferase</keyword>
<evidence type="ECO:0000256" key="3">
    <source>
        <dbReference type="ARBA" id="ARBA00022679"/>
    </source>
</evidence>
<reference evidence="5" key="1">
    <citation type="submission" date="2020-05" db="EMBL/GenBank/DDBJ databases">
        <authorList>
            <person name="Chiriac C."/>
            <person name="Salcher M."/>
            <person name="Ghai R."/>
            <person name="Kavagutti S V."/>
        </authorList>
    </citation>
    <scope>NUCLEOTIDE SEQUENCE</scope>
</reference>
<gene>
    <name evidence="5" type="ORF">UFOPK3614_00025</name>
</gene>
<dbReference type="GO" id="GO:0009247">
    <property type="term" value="P:glycolipid biosynthetic process"/>
    <property type="evidence" value="ECO:0007669"/>
    <property type="project" value="TreeGrafter"/>
</dbReference>
<dbReference type="GO" id="GO:0004582">
    <property type="term" value="F:dolichyl-phosphate beta-D-mannosyltransferase activity"/>
    <property type="evidence" value="ECO:0007669"/>
    <property type="project" value="InterPro"/>
</dbReference>
<proteinExistence type="inferred from homology"/>
<dbReference type="InterPro" id="IPR001173">
    <property type="entry name" value="Glyco_trans_2-like"/>
</dbReference>
<organism evidence="5">
    <name type="scientific">freshwater metagenome</name>
    <dbReference type="NCBI Taxonomy" id="449393"/>
    <lineage>
        <taxon>unclassified sequences</taxon>
        <taxon>metagenomes</taxon>
        <taxon>ecological metagenomes</taxon>
    </lineage>
</organism>
<evidence type="ECO:0000259" key="4">
    <source>
        <dbReference type="Pfam" id="PF00535"/>
    </source>
</evidence>
<evidence type="ECO:0000256" key="1">
    <source>
        <dbReference type="ARBA" id="ARBA00006739"/>
    </source>
</evidence>
<dbReference type="Pfam" id="PF00535">
    <property type="entry name" value="Glycos_transf_2"/>
    <property type="match status" value="1"/>
</dbReference>
<dbReference type="AlphaFoldDB" id="A0A6J7GTA1"/>
<dbReference type="FunFam" id="3.90.550.10:FF:000122">
    <property type="entry name" value="Dolichol-phosphate mannosyltransferase subunit 1"/>
    <property type="match status" value="1"/>
</dbReference>
<evidence type="ECO:0000256" key="2">
    <source>
        <dbReference type="ARBA" id="ARBA00022676"/>
    </source>
</evidence>
<evidence type="ECO:0000313" key="5">
    <source>
        <dbReference type="EMBL" id="CAB4907513.1"/>
    </source>
</evidence>